<proteinExistence type="predicted"/>
<dbReference type="Pfam" id="PF25989">
    <property type="entry name" value="YknX_C"/>
    <property type="match status" value="1"/>
</dbReference>
<feature type="domain" description="YknX-like barrel-sandwich hybrid" evidence="3">
    <location>
        <begin position="63"/>
        <end position="233"/>
    </location>
</feature>
<evidence type="ECO:0000313" key="5">
    <source>
        <dbReference type="EMBL" id="EOL46628.1"/>
    </source>
</evidence>
<dbReference type="eggNOG" id="COG0845">
    <property type="taxonomic scope" value="Bacteria"/>
</dbReference>
<protein>
    <recommendedName>
        <fullName evidence="7">Efflux transporter, RND family, MFP subunit</fullName>
    </recommendedName>
</protein>
<evidence type="ECO:0008006" key="7">
    <source>
        <dbReference type="Google" id="ProtNLM"/>
    </source>
</evidence>
<dbReference type="Gene3D" id="2.40.420.20">
    <property type="match status" value="1"/>
</dbReference>
<keyword evidence="2" id="KW-0472">Membrane</keyword>
<dbReference type="GO" id="GO:0015562">
    <property type="term" value="F:efflux transmembrane transporter activity"/>
    <property type="evidence" value="ECO:0007669"/>
    <property type="project" value="TreeGrafter"/>
</dbReference>
<gene>
    <name evidence="5" type="ORF">UC3_00748</name>
</gene>
<dbReference type="HOGENOM" id="CLU_018816_19_0_9"/>
<organism evidence="5 6">
    <name type="scientific">Enterococcus phoeniculicola ATCC BAA-412</name>
    <dbReference type="NCBI Taxonomy" id="1158610"/>
    <lineage>
        <taxon>Bacteria</taxon>
        <taxon>Bacillati</taxon>
        <taxon>Bacillota</taxon>
        <taxon>Bacilli</taxon>
        <taxon>Lactobacillales</taxon>
        <taxon>Enterococcaceae</taxon>
        <taxon>Enterococcus</taxon>
    </lineage>
</organism>
<dbReference type="PATRIC" id="fig|1158610.3.peg.724"/>
<dbReference type="RefSeq" id="WP_010767421.1">
    <property type="nucleotide sequence ID" value="NZ_ASWE01000002.1"/>
</dbReference>
<dbReference type="InterPro" id="IPR058637">
    <property type="entry name" value="YknX-like_C"/>
</dbReference>
<dbReference type="PROSITE" id="PS51257">
    <property type="entry name" value="PROKAR_LIPOPROTEIN"/>
    <property type="match status" value="1"/>
</dbReference>
<dbReference type="EMBL" id="AJAT01000010">
    <property type="protein sequence ID" value="EOL46628.1"/>
    <property type="molecule type" value="Genomic_DNA"/>
</dbReference>
<dbReference type="Proteomes" id="UP000013785">
    <property type="component" value="Unassembled WGS sequence"/>
</dbReference>
<feature type="transmembrane region" description="Helical" evidence="2">
    <location>
        <begin position="12"/>
        <end position="31"/>
    </location>
</feature>
<keyword evidence="1" id="KW-0175">Coiled coil</keyword>
<dbReference type="PANTHER" id="PTHR30469:SF33">
    <property type="entry name" value="SLR1207 PROTEIN"/>
    <property type="match status" value="1"/>
</dbReference>
<reference evidence="5 6" key="1">
    <citation type="submission" date="2013-02" db="EMBL/GenBank/DDBJ databases">
        <title>The Genome Sequence of Enterococcus phoeniculicola BAA-412.</title>
        <authorList>
            <consortium name="The Broad Institute Genome Sequencing Platform"/>
            <consortium name="The Broad Institute Genome Sequencing Center for Infectious Disease"/>
            <person name="Earl A.M."/>
            <person name="Gilmore M.S."/>
            <person name="Lebreton F."/>
            <person name="Walker B."/>
            <person name="Young S.K."/>
            <person name="Zeng Q."/>
            <person name="Gargeya S."/>
            <person name="Fitzgerald M."/>
            <person name="Haas B."/>
            <person name="Abouelleil A."/>
            <person name="Alvarado L."/>
            <person name="Arachchi H.M."/>
            <person name="Berlin A.M."/>
            <person name="Chapman S.B."/>
            <person name="Dewar J."/>
            <person name="Goldberg J."/>
            <person name="Griggs A."/>
            <person name="Gujja S."/>
            <person name="Hansen M."/>
            <person name="Howarth C."/>
            <person name="Imamovic A."/>
            <person name="Larimer J."/>
            <person name="McCowan C."/>
            <person name="Murphy C."/>
            <person name="Neiman D."/>
            <person name="Pearson M."/>
            <person name="Priest M."/>
            <person name="Roberts A."/>
            <person name="Saif S."/>
            <person name="Shea T."/>
            <person name="Sisk P."/>
            <person name="Sykes S."/>
            <person name="Wortman J."/>
            <person name="Nusbaum C."/>
            <person name="Birren B."/>
        </authorList>
    </citation>
    <scope>NUCLEOTIDE SEQUENCE [LARGE SCALE GENOMIC DNA]</scope>
    <source>
        <strain evidence="5 6">ATCC BAA-412</strain>
    </source>
</reference>
<keyword evidence="2" id="KW-0812">Transmembrane</keyword>
<sequence>MSKRSKVSKKSKIIIASAVIFVIVGCAFFIFKPEETEIKYSVYTVKTADPLQLKGKVEPAQKQLYYFDATKGTVKNIPVKNGQEVSKGSALIDYENHTIQNELTVQQHSINKSSLDASQAESSVASGEAQVQTITNQINDTQQKISQSKSEEEKNALNEQLKQQQAELQSATNQLNQARFEVQRAYEDVQSATDVFDGQKQQVETTIKSEMDGIVSINEQGKTSQEVPMVTIASKVKQIKGVVTEYDLDRLVEGQDVEVTTVGDNKKAKGKIKTIASSAISDSNDSNNMASYEFIVEGDFTWSDDLSTIISIKQNQLILPESAITKKENKEYVFKYVSGKVKQTEIETQDINGRKVIKSGVKANEKIIENPDSEIKDGSEVQVRVND</sequence>
<dbReference type="Pfam" id="PF25984">
    <property type="entry name" value="BSH_YknX"/>
    <property type="match status" value="1"/>
</dbReference>
<keyword evidence="2" id="KW-1133">Transmembrane helix</keyword>
<evidence type="ECO:0000256" key="2">
    <source>
        <dbReference type="SAM" id="Phobius"/>
    </source>
</evidence>
<evidence type="ECO:0000256" key="1">
    <source>
        <dbReference type="SAM" id="Coils"/>
    </source>
</evidence>
<dbReference type="InterPro" id="IPR058639">
    <property type="entry name" value="BSH_YknX-like"/>
</dbReference>
<dbReference type="STRING" id="154621.RV11_GL001753"/>
<comment type="caution">
    <text evidence="5">The sequence shown here is derived from an EMBL/GenBank/DDBJ whole genome shotgun (WGS) entry which is preliminary data.</text>
</comment>
<name>R3TZM4_9ENTE</name>
<dbReference type="GO" id="GO:1990281">
    <property type="term" value="C:efflux pump complex"/>
    <property type="evidence" value="ECO:0007669"/>
    <property type="project" value="TreeGrafter"/>
</dbReference>
<evidence type="ECO:0000259" key="3">
    <source>
        <dbReference type="Pfam" id="PF25984"/>
    </source>
</evidence>
<keyword evidence="6" id="KW-1185">Reference proteome</keyword>
<feature type="coiled-coil region" evidence="1">
    <location>
        <begin position="131"/>
        <end position="188"/>
    </location>
</feature>
<dbReference type="AlphaFoldDB" id="R3TZM4"/>
<evidence type="ECO:0000313" key="6">
    <source>
        <dbReference type="Proteomes" id="UP000013785"/>
    </source>
</evidence>
<evidence type="ECO:0000259" key="4">
    <source>
        <dbReference type="Pfam" id="PF25989"/>
    </source>
</evidence>
<dbReference type="PANTHER" id="PTHR30469">
    <property type="entry name" value="MULTIDRUG RESISTANCE PROTEIN MDTA"/>
    <property type="match status" value="1"/>
</dbReference>
<feature type="domain" description="YknX-like C-terminal permuted SH3-like" evidence="4">
    <location>
        <begin position="318"/>
        <end position="383"/>
    </location>
</feature>
<accession>R3TZM4</accession>
<dbReference type="Gene3D" id="2.40.50.100">
    <property type="match status" value="1"/>
</dbReference>